<keyword evidence="3" id="KW-1185">Reference proteome</keyword>
<dbReference type="Gene3D" id="3.50.70.10">
    <property type="match status" value="1"/>
</dbReference>
<evidence type="ECO:0000259" key="1">
    <source>
        <dbReference type="Pfam" id="PF16036"/>
    </source>
</evidence>
<dbReference type="Proteomes" id="UP000182719">
    <property type="component" value="Unassembled WGS sequence"/>
</dbReference>
<dbReference type="InterPro" id="IPR016088">
    <property type="entry name" value="Chalcone_isomerase_3-sand"/>
</dbReference>
<dbReference type="RefSeq" id="WP_075010251.1">
    <property type="nucleotide sequence ID" value="NZ_FOAP01000023.1"/>
</dbReference>
<organism evidence="2 3">
    <name type="scientific">Stigmatella aurantiaca</name>
    <dbReference type="NCBI Taxonomy" id="41"/>
    <lineage>
        <taxon>Bacteria</taxon>
        <taxon>Pseudomonadati</taxon>
        <taxon>Myxococcota</taxon>
        <taxon>Myxococcia</taxon>
        <taxon>Myxococcales</taxon>
        <taxon>Cystobacterineae</taxon>
        <taxon>Archangiaceae</taxon>
        <taxon>Stigmatella</taxon>
    </lineage>
</organism>
<reference evidence="3" key="1">
    <citation type="submission" date="2016-10" db="EMBL/GenBank/DDBJ databases">
        <authorList>
            <person name="Varghese N."/>
            <person name="Submissions S."/>
        </authorList>
    </citation>
    <scope>NUCLEOTIDE SEQUENCE [LARGE SCALE GENOMIC DNA]</scope>
    <source>
        <strain evidence="3">DSM 17044</strain>
    </source>
</reference>
<feature type="domain" description="Chalcone isomerase" evidence="1">
    <location>
        <begin position="26"/>
        <end position="179"/>
    </location>
</feature>
<dbReference type="GO" id="GO:0016872">
    <property type="term" value="F:intramolecular lyase activity"/>
    <property type="evidence" value="ECO:0007669"/>
    <property type="project" value="InterPro"/>
</dbReference>
<proteinExistence type="predicted"/>
<gene>
    <name evidence="2" type="ORF">SAMN05444354_123101</name>
</gene>
<dbReference type="InterPro" id="IPR036298">
    <property type="entry name" value="Chalcone_isomerase_sf"/>
</dbReference>
<protein>
    <submittedName>
        <fullName evidence="2">Chalcone isomerase-like</fullName>
    </submittedName>
</protein>
<dbReference type="AlphaFoldDB" id="A0A1H8BE00"/>
<dbReference type="Pfam" id="PF16036">
    <property type="entry name" value="Chalcone_3"/>
    <property type="match status" value="1"/>
</dbReference>
<dbReference type="InterPro" id="IPR016087">
    <property type="entry name" value="Chalcone_isomerase"/>
</dbReference>
<dbReference type="OrthoDB" id="9795336at2"/>
<name>A0A1H8BE00_STIAU</name>
<dbReference type="SUPFAM" id="SSF54626">
    <property type="entry name" value="Chalcone isomerase"/>
    <property type="match status" value="1"/>
</dbReference>
<dbReference type="EMBL" id="FOAP01000023">
    <property type="protein sequence ID" value="SEM80669.1"/>
    <property type="molecule type" value="Genomic_DNA"/>
</dbReference>
<evidence type="ECO:0000313" key="3">
    <source>
        <dbReference type="Proteomes" id="UP000182719"/>
    </source>
</evidence>
<sequence>MVRGEWKVGARCLVLSAMLAAGLSEAKEVGGVKMPDTLQLQGRQLELAHMALKEKLFFNVYVWGLYMEQVPRVESEAIAANSVKQLHFRFLRKVRRDQLLDAFRQGLSSNAALRSGPLQQNLETLLASLKDVSKGDNLVITYVPDTGLQVSGEASGGVVIPGKPFADALFSAWLHRHPVFSR</sequence>
<evidence type="ECO:0000313" key="2">
    <source>
        <dbReference type="EMBL" id="SEM80669.1"/>
    </source>
</evidence>
<keyword evidence="2" id="KW-0413">Isomerase</keyword>
<accession>A0A1H8BE00</accession>